<organism evidence="16 17">
    <name type="scientific">Nesterenkonia lacusekhoensis</name>
    <dbReference type="NCBI Taxonomy" id="150832"/>
    <lineage>
        <taxon>Bacteria</taxon>
        <taxon>Bacillati</taxon>
        <taxon>Actinomycetota</taxon>
        <taxon>Actinomycetes</taxon>
        <taxon>Micrococcales</taxon>
        <taxon>Micrococcaceae</taxon>
        <taxon>Nesterenkonia</taxon>
    </lineage>
</organism>
<evidence type="ECO:0000256" key="4">
    <source>
        <dbReference type="ARBA" id="ARBA00011962"/>
    </source>
</evidence>
<dbReference type="SUPFAM" id="SSF56112">
    <property type="entry name" value="Protein kinase-like (PK-like)"/>
    <property type="match status" value="1"/>
</dbReference>
<comment type="similarity">
    <text evidence="2">Belongs to the aminoglycoside phosphotransferase family.</text>
</comment>
<keyword evidence="17" id="KW-1185">Reference proteome</keyword>
<evidence type="ECO:0000256" key="13">
    <source>
        <dbReference type="ARBA" id="ARBA00031251"/>
    </source>
</evidence>
<dbReference type="InterPro" id="IPR011009">
    <property type="entry name" value="Kinase-like_dom_sf"/>
</dbReference>
<accession>A0ABS4T4Z7</accession>
<keyword evidence="6" id="KW-0321">Glycogen metabolism</keyword>
<evidence type="ECO:0000313" key="16">
    <source>
        <dbReference type="EMBL" id="MBP2319540.1"/>
    </source>
</evidence>
<dbReference type="EC" id="2.7.1.175" evidence="4"/>
<keyword evidence="11" id="KW-0320">Glycogen biosynthesis</keyword>
<evidence type="ECO:0000256" key="6">
    <source>
        <dbReference type="ARBA" id="ARBA00022600"/>
    </source>
</evidence>
<evidence type="ECO:0000256" key="2">
    <source>
        <dbReference type="ARBA" id="ARBA00006219"/>
    </source>
</evidence>
<dbReference type="EMBL" id="JAGINX010000001">
    <property type="protein sequence ID" value="MBP2319540.1"/>
    <property type="molecule type" value="Genomic_DNA"/>
</dbReference>
<dbReference type="Pfam" id="PF18085">
    <property type="entry name" value="Mak_N_cap"/>
    <property type="match status" value="1"/>
</dbReference>
<evidence type="ECO:0000313" key="17">
    <source>
        <dbReference type="Proteomes" id="UP001519331"/>
    </source>
</evidence>
<evidence type="ECO:0000256" key="3">
    <source>
        <dbReference type="ARBA" id="ARBA00011245"/>
    </source>
</evidence>
<reference evidence="16 17" key="1">
    <citation type="submission" date="2021-03" db="EMBL/GenBank/DDBJ databases">
        <title>Sequencing the genomes of 1000 actinobacteria strains.</title>
        <authorList>
            <person name="Klenk H.-P."/>
        </authorList>
    </citation>
    <scope>NUCLEOTIDE SEQUENCE [LARGE SCALE GENOMIC DNA]</scope>
    <source>
        <strain evidence="16 17">DSM 12544</strain>
    </source>
</reference>
<evidence type="ECO:0000256" key="7">
    <source>
        <dbReference type="ARBA" id="ARBA00022679"/>
    </source>
</evidence>
<comment type="catalytic activity">
    <reaction evidence="14">
        <text>D-maltose + ATP = alpha-maltose 1-phosphate + ADP + H(+)</text>
        <dbReference type="Rhea" id="RHEA:31915"/>
        <dbReference type="ChEBI" id="CHEBI:15378"/>
        <dbReference type="ChEBI" id="CHEBI:17306"/>
        <dbReference type="ChEBI" id="CHEBI:30616"/>
        <dbReference type="ChEBI" id="CHEBI:63576"/>
        <dbReference type="ChEBI" id="CHEBI:456216"/>
        <dbReference type="EC" id="2.7.1.175"/>
    </reaction>
</comment>
<comment type="pathway">
    <text evidence="1">Glycan biosynthesis; glycogen biosynthesis.</text>
</comment>
<feature type="domain" description="Maltokinase N-terminal cap" evidence="15">
    <location>
        <begin position="19"/>
        <end position="111"/>
    </location>
</feature>
<evidence type="ECO:0000256" key="1">
    <source>
        <dbReference type="ARBA" id="ARBA00004964"/>
    </source>
</evidence>
<evidence type="ECO:0000256" key="8">
    <source>
        <dbReference type="ARBA" id="ARBA00022741"/>
    </source>
</evidence>
<evidence type="ECO:0000256" key="12">
    <source>
        <dbReference type="ARBA" id="ARBA00023277"/>
    </source>
</evidence>
<keyword evidence="12" id="KW-0119">Carbohydrate metabolism</keyword>
<keyword evidence="8" id="KW-0547">Nucleotide-binding</keyword>
<proteinExistence type="inferred from homology"/>
<keyword evidence="7" id="KW-0808">Transferase</keyword>
<evidence type="ECO:0000256" key="14">
    <source>
        <dbReference type="ARBA" id="ARBA00049067"/>
    </source>
</evidence>
<evidence type="ECO:0000256" key="10">
    <source>
        <dbReference type="ARBA" id="ARBA00022840"/>
    </source>
</evidence>
<name>A0ABS4T4Z7_9MICC</name>
<gene>
    <name evidence="16" type="ORF">JOF45_002559</name>
</gene>
<evidence type="ECO:0000256" key="11">
    <source>
        <dbReference type="ARBA" id="ARBA00023056"/>
    </source>
</evidence>
<dbReference type="Proteomes" id="UP001519331">
    <property type="component" value="Unassembled WGS sequence"/>
</dbReference>
<dbReference type="RefSeq" id="WP_210051105.1">
    <property type="nucleotide sequence ID" value="NZ_JAGINX010000001.1"/>
</dbReference>
<sequence length="490" mass="54342">MKRIRGEEQPGFLDILQTWLPHQPWFPQGIGRCTLTRTGGLRLPTPEGDADQRLFLELHIFDVEHAEGSARIALPVALRSRPSALAGKTAFIGKLSTADAGEVWLYDGARDRAFLAAWLEMARRQQGSRNGRSKGAAFGDFASWDPFTVKLRRTAGESKTRPVTRTVVTPEHAQEEASAEEKVVVEFIRRPTAERRESFDSVLTLTQARSRTVSRVLGIISGAWENRALSGEGDSIAWEMGDLAIIRDGLTQSPNGWHLAKTALSQAEPFVEMAREMGRSLGTFHADLAGSFGSYPQSGDQLRGMAKNAQQALARQWQAVREEFDEDESADLSEVIESIDQQLSDAEEPLMLQQIHGDLSLHHAHRPGEHGWVFHEEGGVVNRALPLHDVVTMLMSFATLVMESASETPGADGGKRPVNYGRWYEEVSAAFIEGYRGSDVDSTSIESVFFRAAMLAEALDLFGRWQGQWVFRPSMLMQVGPDPLNRFRSA</sequence>
<evidence type="ECO:0000256" key="9">
    <source>
        <dbReference type="ARBA" id="ARBA00022777"/>
    </source>
</evidence>
<evidence type="ECO:0000259" key="15">
    <source>
        <dbReference type="Pfam" id="PF18085"/>
    </source>
</evidence>
<dbReference type="InterPro" id="IPR040999">
    <property type="entry name" value="Mak_N_cap"/>
</dbReference>
<keyword evidence="10" id="KW-0067">ATP-binding</keyword>
<comment type="caution">
    <text evidence="16">The sequence shown here is derived from an EMBL/GenBank/DDBJ whole genome shotgun (WGS) entry which is preliminary data.</text>
</comment>
<dbReference type="Gene3D" id="3.90.1200.10">
    <property type="match status" value="1"/>
</dbReference>
<protein>
    <recommendedName>
        <fullName evidence="5">Maltokinase</fullName>
        <ecNumber evidence="4">2.7.1.175</ecNumber>
    </recommendedName>
    <alternativeName>
        <fullName evidence="13">Maltose-1-phosphate synthase</fullName>
    </alternativeName>
</protein>
<comment type="subunit">
    <text evidence="3">Monomer.</text>
</comment>
<evidence type="ECO:0000256" key="5">
    <source>
        <dbReference type="ARBA" id="ARBA00013882"/>
    </source>
</evidence>
<keyword evidence="9" id="KW-0418">Kinase</keyword>